<keyword evidence="3" id="KW-0067">ATP-binding</keyword>
<keyword evidence="6" id="KW-0347">Helicase</keyword>
<evidence type="ECO:0000256" key="4">
    <source>
        <dbReference type="ARBA" id="ARBA00038058"/>
    </source>
</evidence>
<dbReference type="Gene3D" id="3.40.50.300">
    <property type="entry name" value="P-loop containing nucleotide triphosphate hydrolases"/>
    <property type="match status" value="2"/>
</dbReference>
<dbReference type="InterPro" id="IPR014013">
    <property type="entry name" value="Helic_SF1/SF2_ATP-bd_DinG/Rad3"/>
</dbReference>
<dbReference type="Pfam" id="PF13307">
    <property type="entry name" value="Helicase_C_2"/>
    <property type="match status" value="1"/>
</dbReference>
<organism evidence="6 7">
    <name type="scientific">Seleniivibrio woodruffii</name>
    <dbReference type="NCBI Taxonomy" id="1078050"/>
    <lineage>
        <taxon>Bacteria</taxon>
        <taxon>Pseudomonadati</taxon>
        <taxon>Deferribacterota</taxon>
        <taxon>Deferribacteres</taxon>
        <taxon>Deferribacterales</taxon>
        <taxon>Geovibrionaceae</taxon>
        <taxon>Seleniivibrio</taxon>
    </lineage>
</organism>
<protein>
    <submittedName>
        <fullName evidence="6">ATP-dependent DNA helicase DinG</fullName>
    </submittedName>
</protein>
<dbReference type="GO" id="GO:0003677">
    <property type="term" value="F:DNA binding"/>
    <property type="evidence" value="ECO:0007669"/>
    <property type="project" value="InterPro"/>
</dbReference>
<dbReference type="SUPFAM" id="SSF52540">
    <property type="entry name" value="P-loop containing nucleoside triphosphate hydrolases"/>
    <property type="match status" value="1"/>
</dbReference>
<dbReference type="EMBL" id="SMGG01000004">
    <property type="protein sequence ID" value="TCK60870.1"/>
    <property type="molecule type" value="Genomic_DNA"/>
</dbReference>
<accession>A0A4R1KA09</accession>
<dbReference type="PANTHER" id="PTHR11472:SF34">
    <property type="entry name" value="REGULATOR OF TELOMERE ELONGATION HELICASE 1"/>
    <property type="match status" value="1"/>
</dbReference>
<name>A0A4R1KA09_9BACT</name>
<dbReference type="GO" id="GO:0016818">
    <property type="term" value="F:hydrolase activity, acting on acid anhydrides, in phosphorus-containing anhydrides"/>
    <property type="evidence" value="ECO:0007669"/>
    <property type="project" value="InterPro"/>
</dbReference>
<evidence type="ECO:0000313" key="7">
    <source>
        <dbReference type="Proteomes" id="UP000294614"/>
    </source>
</evidence>
<evidence type="ECO:0000256" key="2">
    <source>
        <dbReference type="ARBA" id="ARBA00022801"/>
    </source>
</evidence>
<dbReference type="AlphaFoldDB" id="A0A4R1KA09"/>
<sequence length="579" mass="66326">MSDALPRYRKRQAQIDAAEFIYESMQSHTPAVLEAPTGSGKTMAYLVPSFELNRRIIISTKTKQLMSQIAGKDIKSARKIFGKDKYVAVLKGRKNYFCHLRFFKLVYPHPGRYENVIQWYETVAREEIIEMPVGAFNMGEIENITTDSWMCPASKCEFYDICSFYRAKQNANDADIVITNHYLLMSDFALKAESEHASIFDFADHIIMDEAHSIPDIFPRFAGTELSLRSFLRVMNENRPVFDPREIEIAAGLLSGLLEDITERRYTSEIKERLLGYISFVNKAIGEKDVDDLKQMHKRLNDKAESVMGDSEGVRFAEVERGDITLQYIPFDASEKLREGLKNSCLSPVFISATLSVKGTFDYFLNETGYKEDEVSSKSLEPVFNMEEQGRLMVKDCDDAFYEELALKAKGSVLIICNSVSRMNRVTKLLKQIIPDRVFAQSEIDISDTEGLIDTFFVGCAVFREGMDFAHTGISYVVLDKLPFEYFEDIVLKERASSLKNKGLDPFKDYFLPRAVIYYRQAVGRLLRHEDDHGIWAVLDTRMETKSYGKYFRDVLNNVPKIDSIDDAVRFLEVTDEAD</sequence>
<dbReference type="InterPro" id="IPR045028">
    <property type="entry name" value="DinG/Rad3-like"/>
</dbReference>
<comment type="caution">
    <text evidence="6">The sequence shown here is derived from an EMBL/GenBank/DDBJ whole genome shotgun (WGS) entry which is preliminary data.</text>
</comment>
<dbReference type="GO" id="GO:0003678">
    <property type="term" value="F:DNA helicase activity"/>
    <property type="evidence" value="ECO:0007669"/>
    <property type="project" value="TreeGrafter"/>
</dbReference>
<dbReference type="GO" id="GO:0006139">
    <property type="term" value="P:nucleobase-containing compound metabolic process"/>
    <property type="evidence" value="ECO:0007669"/>
    <property type="project" value="InterPro"/>
</dbReference>
<dbReference type="Proteomes" id="UP000294614">
    <property type="component" value="Unassembled WGS sequence"/>
</dbReference>
<proteinExistence type="inferred from homology"/>
<dbReference type="SMART" id="SM00487">
    <property type="entry name" value="DEXDc"/>
    <property type="match status" value="1"/>
</dbReference>
<dbReference type="InterPro" id="IPR006555">
    <property type="entry name" value="ATP-dep_Helicase_C"/>
</dbReference>
<evidence type="ECO:0000256" key="1">
    <source>
        <dbReference type="ARBA" id="ARBA00022741"/>
    </source>
</evidence>
<keyword evidence="1" id="KW-0547">Nucleotide-binding</keyword>
<dbReference type="Pfam" id="PF04851">
    <property type="entry name" value="ResIII"/>
    <property type="match status" value="1"/>
</dbReference>
<evidence type="ECO:0000259" key="5">
    <source>
        <dbReference type="PROSITE" id="PS51193"/>
    </source>
</evidence>
<feature type="domain" description="Helicase ATP-binding" evidence="5">
    <location>
        <begin position="1"/>
        <end position="274"/>
    </location>
</feature>
<reference evidence="6 7" key="1">
    <citation type="submission" date="2019-03" db="EMBL/GenBank/DDBJ databases">
        <title>Genomic Encyclopedia of Type Strains, Phase IV (KMG-IV): sequencing the most valuable type-strain genomes for metagenomic binning, comparative biology and taxonomic classification.</title>
        <authorList>
            <person name="Goeker M."/>
        </authorList>
    </citation>
    <scope>NUCLEOTIDE SEQUENCE [LARGE SCALE GENOMIC DNA]</scope>
    <source>
        <strain evidence="6 7">DSM 24984</strain>
    </source>
</reference>
<comment type="similarity">
    <text evidence="4">Belongs to the helicase family. DinG subfamily.</text>
</comment>
<dbReference type="PROSITE" id="PS51193">
    <property type="entry name" value="HELICASE_ATP_BIND_2"/>
    <property type="match status" value="1"/>
</dbReference>
<dbReference type="InterPro" id="IPR027417">
    <property type="entry name" value="P-loop_NTPase"/>
</dbReference>
<evidence type="ECO:0000313" key="6">
    <source>
        <dbReference type="EMBL" id="TCK60870.1"/>
    </source>
</evidence>
<keyword evidence="7" id="KW-1185">Reference proteome</keyword>
<dbReference type="InterPro" id="IPR014001">
    <property type="entry name" value="Helicase_ATP-bd"/>
</dbReference>
<dbReference type="GO" id="GO:0005524">
    <property type="term" value="F:ATP binding"/>
    <property type="evidence" value="ECO:0007669"/>
    <property type="project" value="UniProtKB-KW"/>
</dbReference>
<keyword evidence="2" id="KW-0378">Hydrolase</keyword>
<evidence type="ECO:0000256" key="3">
    <source>
        <dbReference type="ARBA" id="ARBA00022840"/>
    </source>
</evidence>
<dbReference type="InterPro" id="IPR006935">
    <property type="entry name" value="Helicase/UvrB_N"/>
</dbReference>
<gene>
    <name evidence="6" type="ORF">C8D98_1749</name>
</gene>
<dbReference type="SMART" id="SM00491">
    <property type="entry name" value="HELICc2"/>
    <property type="match status" value="1"/>
</dbReference>
<dbReference type="PANTHER" id="PTHR11472">
    <property type="entry name" value="DNA REPAIR DEAD HELICASE RAD3/XP-D SUBFAMILY MEMBER"/>
    <property type="match status" value="1"/>
</dbReference>